<reference evidence="3" key="1">
    <citation type="submission" date="2015-10" db="EMBL/GenBank/DDBJ databases">
        <authorList>
            <person name="Gilbert D.G."/>
        </authorList>
    </citation>
    <scope>NUCLEOTIDE SEQUENCE</scope>
</reference>
<evidence type="ECO:0000256" key="1">
    <source>
        <dbReference type="ARBA" id="ARBA00022801"/>
    </source>
</evidence>
<dbReference type="CDD" id="cd00431">
    <property type="entry name" value="cysteine_hydrolases"/>
    <property type="match status" value="1"/>
</dbReference>
<organism evidence="3">
    <name type="scientific">hydrothermal vent metagenome</name>
    <dbReference type="NCBI Taxonomy" id="652676"/>
    <lineage>
        <taxon>unclassified sequences</taxon>
        <taxon>metagenomes</taxon>
        <taxon>ecological metagenomes</taxon>
    </lineage>
</organism>
<sequence>MLDAIKLDPKTTAFIIIDMVNAIAKGGPGPDYTLPDNRKDIVASFVKMIAHCRKVGTPLIYITTHRRADNADAPKTVSDIGGGGGNPMLLGTSAVDVIDELAMQPADFLLVKPRFSAYYGTNLDQVLRHLGTETILVGGISTQRSVEGTARDAKNRDTQCVGVSDCCTAGEVDVHEMTVNHVLPLLVRVRTTDETIAALS</sequence>
<keyword evidence="1" id="KW-0378">Hydrolase</keyword>
<evidence type="ECO:0000259" key="2">
    <source>
        <dbReference type="Pfam" id="PF00857"/>
    </source>
</evidence>
<dbReference type="SUPFAM" id="SSF52499">
    <property type="entry name" value="Isochorismatase-like hydrolases"/>
    <property type="match status" value="1"/>
</dbReference>
<evidence type="ECO:0000313" key="3">
    <source>
        <dbReference type="EMBL" id="CUV03133.1"/>
    </source>
</evidence>
<dbReference type="AlphaFoldDB" id="A0A161JVK4"/>
<dbReference type="Pfam" id="PF00857">
    <property type="entry name" value="Isochorismatase"/>
    <property type="match status" value="1"/>
</dbReference>
<dbReference type="GO" id="GO:0016787">
    <property type="term" value="F:hydrolase activity"/>
    <property type="evidence" value="ECO:0007669"/>
    <property type="project" value="UniProtKB-KW"/>
</dbReference>
<protein>
    <submittedName>
        <fullName evidence="3">Nicotinamidase/isochorismatase family protein</fullName>
    </submittedName>
</protein>
<gene>
    <name evidence="3" type="ORF">MGWOODY_Clf2063</name>
</gene>
<proteinExistence type="predicted"/>
<dbReference type="PANTHER" id="PTHR43540">
    <property type="entry name" value="PEROXYUREIDOACRYLATE/UREIDOACRYLATE AMIDOHYDROLASE-RELATED"/>
    <property type="match status" value="1"/>
</dbReference>
<dbReference type="Gene3D" id="3.40.50.850">
    <property type="entry name" value="Isochorismatase-like"/>
    <property type="match status" value="1"/>
</dbReference>
<dbReference type="InterPro" id="IPR036380">
    <property type="entry name" value="Isochorismatase-like_sf"/>
</dbReference>
<dbReference type="InterPro" id="IPR000868">
    <property type="entry name" value="Isochorismatase-like_dom"/>
</dbReference>
<accession>A0A161JVK4</accession>
<dbReference type="InterPro" id="IPR050272">
    <property type="entry name" value="Isochorismatase-like_hydrls"/>
</dbReference>
<dbReference type="EMBL" id="FAXA01000355">
    <property type="protein sequence ID" value="CUV03133.1"/>
    <property type="molecule type" value="Genomic_DNA"/>
</dbReference>
<feature type="domain" description="Isochorismatase-like" evidence="2">
    <location>
        <begin position="12"/>
        <end position="194"/>
    </location>
</feature>
<name>A0A161JVK4_9ZZZZ</name>